<dbReference type="InterPro" id="IPR013342">
    <property type="entry name" value="Mandelate_racemase_C"/>
</dbReference>
<dbReference type="InterPro" id="IPR018110">
    <property type="entry name" value="Mandel_Rmase/mucon_lact_enz_CS"/>
</dbReference>
<keyword evidence="5" id="KW-0456">Lyase</keyword>
<dbReference type="InterPro" id="IPR029017">
    <property type="entry name" value="Enolase-like_N"/>
</dbReference>
<evidence type="ECO:0000256" key="2">
    <source>
        <dbReference type="ARBA" id="ARBA00005183"/>
    </source>
</evidence>
<dbReference type="InterPro" id="IPR029065">
    <property type="entry name" value="Enolase_C-like"/>
</dbReference>
<dbReference type="PANTHER" id="PTHR48080:SF4">
    <property type="entry name" value="GLUCARATE DEHYDRATASE"/>
    <property type="match status" value="1"/>
</dbReference>
<dbReference type="SUPFAM" id="SSF51604">
    <property type="entry name" value="Enolase C-terminal domain-like"/>
    <property type="match status" value="1"/>
</dbReference>
<dbReference type="Pfam" id="PF02746">
    <property type="entry name" value="MR_MLE_N"/>
    <property type="match status" value="1"/>
</dbReference>
<dbReference type="Gene3D" id="3.30.390.10">
    <property type="entry name" value="Enolase-like, N-terminal domain"/>
    <property type="match status" value="1"/>
</dbReference>
<comment type="caution">
    <text evidence="5">The sequence shown here is derived from an EMBL/GenBank/DDBJ whole genome shotgun (WGS) entry which is preliminary data.</text>
</comment>
<sequence>METSRAGGRWPLPITSVEAFTIQVSAKTVWILLELGFADGIAGWGEATLAGAEEAVLAEIGHAGALLAGRSFAGAGEALAGLRSAHASQARLTVMRAVEQAFLDALARRAGLPLAALLGGPERQAVPVYANINRGITNRSPQAFAARAREVVTQDGYRAVKIAPFDGLDWARVDHQAGTRLLSAGLARIAAVREAIGPDVALLVDCHARLSPVMARTVLREVGDAGLYWLEEPLAEDAFDAETGRALRHFANDRGIRIAGGEHLESFAEARDFLARGTCDAILPDLRWTGIRTGLAMLELAAASGVGVSLHNPVGPVLDRISVQVAAALPSFLILERQVRESPLFDAIRGGPQELVEGAVLLDDAPGFGPEPDRALLERCTRQGFIRPASLAGIAGAGGDT</sequence>
<feature type="domain" description="Mandelate racemase/muconate lactonizing enzyme C-terminal" evidence="4">
    <location>
        <begin position="141"/>
        <end position="257"/>
    </location>
</feature>
<dbReference type="EMBL" id="JACIEN010000002">
    <property type="protein sequence ID" value="MBB4017501.1"/>
    <property type="molecule type" value="Genomic_DNA"/>
</dbReference>
<dbReference type="AlphaFoldDB" id="A0A840BVJ4"/>
<evidence type="ECO:0000259" key="4">
    <source>
        <dbReference type="SMART" id="SM00922"/>
    </source>
</evidence>
<organism evidence="5 6">
    <name type="scientific">Chelatococcus caeni</name>
    <dbReference type="NCBI Taxonomy" id="1348468"/>
    <lineage>
        <taxon>Bacteria</taxon>
        <taxon>Pseudomonadati</taxon>
        <taxon>Pseudomonadota</taxon>
        <taxon>Alphaproteobacteria</taxon>
        <taxon>Hyphomicrobiales</taxon>
        <taxon>Chelatococcaceae</taxon>
        <taxon>Chelatococcus</taxon>
    </lineage>
</organism>
<dbReference type="SMART" id="SM00922">
    <property type="entry name" value="MR_MLE"/>
    <property type="match status" value="1"/>
</dbReference>
<dbReference type="RefSeq" id="WP_183316812.1">
    <property type="nucleotide sequence ID" value="NZ_JACIEN010000002.1"/>
</dbReference>
<dbReference type="GO" id="GO:0009063">
    <property type="term" value="P:amino acid catabolic process"/>
    <property type="evidence" value="ECO:0007669"/>
    <property type="project" value="InterPro"/>
</dbReference>
<dbReference type="Gene3D" id="3.20.20.120">
    <property type="entry name" value="Enolase-like C-terminal domain"/>
    <property type="match status" value="1"/>
</dbReference>
<evidence type="ECO:0000313" key="6">
    <source>
        <dbReference type="Proteomes" id="UP000577362"/>
    </source>
</evidence>
<comment type="pathway">
    <text evidence="2">Carbohydrate acid metabolism; D-glucarate degradation; 2,5-dioxopentanoate from D-glucarate: step 1/2.</text>
</comment>
<evidence type="ECO:0000256" key="3">
    <source>
        <dbReference type="ARBA" id="ARBA00011973"/>
    </source>
</evidence>
<dbReference type="PANTHER" id="PTHR48080">
    <property type="entry name" value="D-GALACTONATE DEHYDRATASE-RELATED"/>
    <property type="match status" value="1"/>
</dbReference>
<dbReference type="Pfam" id="PF13378">
    <property type="entry name" value="MR_MLE_C"/>
    <property type="match status" value="1"/>
</dbReference>
<evidence type="ECO:0000256" key="1">
    <source>
        <dbReference type="ARBA" id="ARBA00001426"/>
    </source>
</evidence>
<dbReference type="GO" id="GO:0000287">
    <property type="term" value="F:magnesium ion binding"/>
    <property type="evidence" value="ECO:0007669"/>
    <property type="project" value="UniProtKB-ARBA"/>
</dbReference>
<dbReference type="SUPFAM" id="SSF54826">
    <property type="entry name" value="Enolase N-terminal domain-like"/>
    <property type="match status" value="1"/>
</dbReference>
<dbReference type="CDD" id="cd03316">
    <property type="entry name" value="MR_like"/>
    <property type="match status" value="1"/>
</dbReference>
<protein>
    <recommendedName>
        <fullName evidence="3">glucarate dehydratase</fullName>
        <ecNumber evidence="3">4.2.1.40</ecNumber>
    </recommendedName>
</protein>
<reference evidence="5 6" key="1">
    <citation type="submission" date="2020-08" db="EMBL/GenBank/DDBJ databases">
        <title>Genomic Encyclopedia of Type Strains, Phase IV (KMG-IV): sequencing the most valuable type-strain genomes for metagenomic binning, comparative biology and taxonomic classification.</title>
        <authorList>
            <person name="Goeker M."/>
        </authorList>
    </citation>
    <scope>NUCLEOTIDE SEQUENCE [LARGE SCALE GENOMIC DNA]</scope>
    <source>
        <strain evidence="5 6">DSM 103737</strain>
    </source>
</reference>
<dbReference type="InterPro" id="IPR034593">
    <property type="entry name" value="DgoD-like"/>
</dbReference>
<dbReference type="PROSITE" id="PS00909">
    <property type="entry name" value="MR_MLE_2"/>
    <property type="match status" value="1"/>
</dbReference>
<dbReference type="InterPro" id="IPR013341">
    <property type="entry name" value="Mandelate_racemase_N_dom"/>
</dbReference>
<accession>A0A840BVJ4</accession>
<dbReference type="GO" id="GO:0008872">
    <property type="term" value="F:glucarate dehydratase activity"/>
    <property type="evidence" value="ECO:0007669"/>
    <property type="project" value="UniProtKB-EC"/>
</dbReference>
<dbReference type="SFLD" id="SFLDS00001">
    <property type="entry name" value="Enolase"/>
    <property type="match status" value="1"/>
</dbReference>
<dbReference type="Proteomes" id="UP000577362">
    <property type="component" value="Unassembled WGS sequence"/>
</dbReference>
<name>A0A840BVJ4_9HYPH</name>
<dbReference type="InterPro" id="IPR036849">
    <property type="entry name" value="Enolase-like_C_sf"/>
</dbReference>
<evidence type="ECO:0000313" key="5">
    <source>
        <dbReference type="EMBL" id="MBB4017501.1"/>
    </source>
</evidence>
<dbReference type="EC" id="4.2.1.40" evidence="3"/>
<proteinExistence type="predicted"/>
<keyword evidence="6" id="KW-1185">Reference proteome</keyword>
<comment type="catalytic activity">
    <reaction evidence="1">
        <text>D-glucarate = 5-dehydro-4-deoxy-D-glucarate + H2O</text>
        <dbReference type="Rhea" id="RHEA:14573"/>
        <dbReference type="ChEBI" id="CHEBI:15377"/>
        <dbReference type="ChEBI" id="CHEBI:30612"/>
        <dbReference type="ChEBI" id="CHEBI:42819"/>
        <dbReference type="EC" id="4.2.1.40"/>
    </reaction>
</comment>
<gene>
    <name evidence="5" type="ORF">GGR16_002530</name>
</gene>